<evidence type="ECO:0000313" key="3">
    <source>
        <dbReference type="Proteomes" id="UP000184404"/>
    </source>
</evidence>
<evidence type="ECO:0000313" key="2">
    <source>
        <dbReference type="EMBL" id="SHF29359.1"/>
    </source>
</evidence>
<dbReference type="Pfam" id="PF19864">
    <property type="entry name" value="Radical_SAM_N2"/>
    <property type="match status" value="1"/>
</dbReference>
<dbReference type="PROSITE" id="PS51918">
    <property type="entry name" value="RADICAL_SAM"/>
    <property type="match status" value="1"/>
</dbReference>
<dbReference type="InterPro" id="IPR045784">
    <property type="entry name" value="Radical_SAM_N2"/>
</dbReference>
<dbReference type="InterPro" id="IPR023862">
    <property type="entry name" value="CHP03960_rSAM"/>
</dbReference>
<dbReference type="RefSeq" id="WP_072936414.1">
    <property type="nucleotide sequence ID" value="NZ_FQUG01000012.1"/>
</dbReference>
<dbReference type="STRING" id="1123243.SAMN02745190_02307"/>
<dbReference type="Pfam" id="PF04055">
    <property type="entry name" value="Radical_SAM"/>
    <property type="match status" value="1"/>
</dbReference>
<gene>
    <name evidence="2" type="ORF">SAMN02745190_02307</name>
</gene>
<dbReference type="PANTHER" id="PTHR42731">
    <property type="entry name" value="SLL1084 PROTEIN"/>
    <property type="match status" value="1"/>
</dbReference>
<accession>A0A1M5AGH9</accession>
<dbReference type="InterPro" id="IPR023404">
    <property type="entry name" value="rSAM_horseshoe"/>
</dbReference>
<dbReference type="PANTHER" id="PTHR42731:SF1">
    <property type="entry name" value="RADICAL SAM DOMAIN PROTEIN"/>
    <property type="match status" value="1"/>
</dbReference>
<dbReference type="InterPro" id="IPR058240">
    <property type="entry name" value="rSAM_sf"/>
</dbReference>
<dbReference type="InterPro" id="IPR006638">
    <property type="entry name" value="Elp3/MiaA/NifB-like_rSAM"/>
</dbReference>
<dbReference type="GO" id="GO:0051536">
    <property type="term" value="F:iron-sulfur cluster binding"/>
    <property type="evidence" value="ECO:0007669"/>
    <property type="project" value="InterPro"/>
</dbReference>
<dbReference type="EMBL" id="FQUG01000012">
    <property type="protein sequence ID" value="SHF29359.1"/>
    <property type="molecule type" value="Genomic_DNA"/>
</dbReference>
<dbReference type="GO" id="GO:0003824">
    <property type="term" value="F:catalytic activity"/>
    <property type="evidence" value="ECO:0007669"/>
    <property type="project" value="InterPro"/>
</dbReference>
<dbReference type="Gene3D" id="3.80.30.20">
    <property type="entry name" value="tm_1862 like domain"/>
    <property type="match status" value="1"/>
</dbReference>
<dbReference type="InterPro" id="IPR007197">
    <property type="entry name" value="rSAM"/>
</dbReference>
<organism evidence="2 3">
    <name type="scientific">Schwartzia succinivorans DSM 10502</name>
    <dbReference type="NCBI Taxonomy" id="1123243"/>
    <lineage>
        <taxon>Bacteria</taxon>
        <taxon>Bacillati</taxon>
        <taxon>Bacillota</taxon>
        <taxon>Negativicutes</taxon>
        <taxon>Selenomonadales</taxon>
        <taxon>Selenomonadaceae</taxon>
        <taxon>Schwartzia</taxon>
    </lineage>
</organism>
<dbReference type="AlphaFoldDB" id="A0A1M5AGH9"/>
<keyword evidence="3" id="KW-1185">Reference proteome</keyword>
<dbReference type="CDD" id="cd01335">
    <property type="entry name" value="Radical_SAM"/>
    <property type="match status" value="1"/>
</dbReference>
<name>A0A1M5AGH9_9FIRM</name>
<dbReference type="SFLD" id="SFLDG01082">
    <property type="entry name" value="B12-binding_domain_containing"/>
    <property type="match status" value="1"/>
</dbReference>
<dbReference type="SUPFAM" id="SSF102114">
    <property type="entry name" value="Radical SAM enzymes"/>
    <property type="match status" value="1"/>
</dbReference>
<proteinExistence type="predicted"/>
<dbReference type="SFLD" id="SFLDS00029">
    <property type="entry name" value="Radical_SAM"/>
    <property type="match status" value="1"/>
</dbReference>
<reference evidence="2 3" key="1">
    <citation type="submission" date="2016-11" db="EMBL/GenBank/DDBJ databases">
        <authorList>
            <person name="Jaros S."/>
            <person name="Januszkiewicz K."/>
            <person name="Wedrychowicz H."/>
        </authorList>
    </citation>
    <scope>NUCLEOTIDE SEQUENCE [LARGE SCALE GENOMIC DNA]</scope>
    <source>
        <strain evidence="2 3">DSM 10502</strain>
    </source>
</reference>
<dbReference type="Proteomes" id="UP000184404">
    <property type="component" value="Unassembled WGS sequence"/>
</dbReference>
<sequence length="618" mass="70775">MVRITSDILQSVVKPARYTGNEWNSVHKKWEDVSCHFALSMPDVYEVGMSNLGLKILYEILNNREDTWAERVYAPWIDMEEEMRSRNIPLYSLESFTELNKFDFIGFSLQFEMCFTTVLNMLDLSGINVWAKDRGDDEPFIIGGGPCVYNVEPVADFFDLFLIGEAEEALPELVEVFCEWKKEGRPNGRGEFLKRAARVRGIYVPSLYVPQYDEKGMYTGLQTIGEDTPPVIYKRIIQDMDSVATMERPIVPYIDIVHNRIMLELFRGCSRGCRFCQAGVAYRPVRERTESRLRELARKMIDVTGYDEISLTSLSSADYSCLGGLVDNLMNDFSCEKVGFTLPSLRIDSFSIDLADKMQQIRKSGLTFAPEAGTQRMRDVINKGVTEEDLLKATGAAFKKGWKTVKLYFMIGLPTETDEDVIGIAELAQKVVNHYKETTGRKDVKVTISVSCFVPKAFTAFQWFGQNTLEEFSRKQMLIKEHIKDRSIHYNYHDAHVSLLEGVLARGDRRLSGVIYSAWKNGSRFDGWTDQFDESRWTRAFEENNIDPAQYNIRERAFDEVFPWEHTTPGVSRAFLKHEYEKAVAESLTKDCRRGDCTGCGICQKLGVNIVDWGKERA</sequence>
<dbReference type="SMART" id="SM00729">
    <property type="entry name" value="Elp3"/>
    <property type="match status" value="1"/>
</dbReference>
<evidence type="ECO:0000259" key="1">
    <source>
        <dbReference type="PROSITE" id="PS51918"/>
    </source>
</evidence>
<dbReference type="NCBIfam" id="TIGR03960">
    <property type="entry name" value="rSAM_fuse_unch"/>
    <property type="match status" value="1"/>
</dbReference>
<protein>
    <submittedName>
        <fullName evidence="2">Radical SAM family uncharacterized protein</fullName>
    </submittedName>
</protein>
<feature type="domain" description="Radical SAM core" evidence="1">
    <location>
        <begin position="251"/>
        <end position="494"/>
    </location>
</feature>